<dbReference type="NCBIfam" id="TIGR02937">
    <property type="entry name" value="sigma70-ECF"/>
    <property type="match status" value="1"/>
</dbReference>
<comment type="similarity">
    <text evidence="1">Belongs to the sigma-70 factor family. ECF subfamily.</text>
</comment>
<dbReference type="InterPro" id="IPR013325">
    <property type="entry name" value="RNA_pol_sigma_r2"/>
</dbReference>
<feature type="domain" description="RNA polymerase sigma-70 region 2" evidence="6">
    <location>
        <begin position="30"/>
        <end position="85"/>
    </location>
</feature>
<dbReference type="SUPFAM" id="SSF88946">
    <property type="entry name" value="Sigma2 domain of RNA polymerase sigma factors"/>
    <property type="match status" value="1"/>
</dbReference>
<evidence type="ECO:0000259" key="6">
    <source>
        <dbReference type="Pfam" id="PF04542"/>
    </source>
</evidence>
<dbReference type="Proteomes" id="UP000707206">
    <property type="component" value="Unassembled WGS sequence"/>
</dbReference>
<keyword evidence="5" id="KW-0804">Transcription</keyword>
<keyword evidence="8" id="KW-1185">Reference proteome</keyword>
<organism evidence="7 8">
    <name type="scientific">Pelagihabitans pacificus</name>
    <dbReference type="NCBI Taxonomy" id="2696054"/>
    <lineage>
        <taxon>Bacteria</taxon>
        <taxon>Pseudomonadati</taxon>
        <taxon>Bacteroidota</taxon>
        <taxon>Flavobacteriia</taxon>
        <taxon>Flavobacteriales</taxon>
        <taxon>Flavobacteriaceae</taxon>
        <taxon>Pelagihabitans</taxon>
    </lineage>
</organism>
<evidence type="ECO:0000313" key="7">
    <source>
        <dbReference type="EMBL" id="NHF58002.1"/>
    </source>
</evidence>
<dbReference type="PANTHER" id="PTHR43133:SF8">
    <property type="entry name" value="RNA POLYMERASE SIGMA FACTOR HI_1459-RELATED"/>
    <property type="match status" value="1"/>
</dbReference>
<name>A0A967AUU5_9FLAO</name>
<evidence type="ECO:0000313" key="8">
    <source>
        <dbReference type="Proteomes" id="UP000707206"/>
    </source>
</evidence>
<dbReference type="AlphaFoldDB" id="A0A967AUU5"/>
<dbReference type="InterPro" id="IPR036388">
    <property type="entry name" value="WH-like_DNA-bd_sf"/>
</dbReference>
<keyword evidence="3" id="KW-0731">Sigma factor</keyword>
<dbReference type="Gene3D" id="1.10.10.10">
    <property type="entry name" value="Winged helix-like DNA-binding domain superfamily/Winged helix DNA-binding domain"/>
    <property type="match status" value="1"/>
</dbReference>
<dbReference type="InterPro" id="IPR039425">
    <property type="entry name" value="RNA_pol_sigma-70-like"/>
</dbReference>
<evidence type="ECO:0000256" key="1">
    <source>
        <dbReference type="ARBA" id="ARBA00010641"/>
    </source>
</evidence>
<gene>
    <name evidence="7" type="ORF">FK220_001530</name>
</gene>
<dbReference type="RefSeq" id="WP_152572518.1">
    <property type="nucleotide sequence ID" value="NZ_VIKU02000001.1"/>
</dbReference>
<keyword evidence="2" id="KW-0805">Transcription regulation</keyword>
<reference evidence="7" key="2">
    <citation type="submission" date="2020-03" db="EMBL/GenBank/DDBJ databases">
        <title>Flavobacteriaceae bacterium strain TP-CH-4, a member of the family Flavobacteriaceae isolated from a deep-sea seamount.</title>
        <authorList>
            <person name="Zhang D.-C."/>
        </authorList>
    </citation>
    <scope>NUCLEOTIDE SEQUENCE</scope>
    <source>
        <strain evidence="7">TP-CH-4</strain>
    </source>
</reference>
<proteinExistence type="inferred from homology"/>
<dbReference type="InterPro" id="IPR013324">
    <property type="entry name" value="RNA_pol_sigma_r3/r4-like"/>
</dbReference>
<dbReference type="Pfam" id="PF04542">
    <property type="entry name" value="Sigma70_r2"/>
    <property type="match status" value="1"/>
</dbReference>
<dbReference type="Gene3D" id="1.10.1740.10">
    <property type="match status" value="1"/>
</dbReference>
<dbReference type="SUPFAM" id="SSF88659">
    <property type="entry name" value="Sigma3 and sigma4 domains of RNA polymerase sigma factors"/>
    <property type="match status" value="1"/>
</dbReference>
<protein>
    <submittedName>
        <fullName evidence="7">RNA polymerase sigma factor</fullName>
    </submittedName>
</protein>
<evidence type="ECO:0000256" key="4">
    <source>
        <dbReference type="ARBA" id="ARBA00023125"/>
    </source>
</evidence>
<dbReference type="EMBL" id="VIKU02000001">
    <property type="protein sequence ID" value="NHF58002.1"/>
    <property type="molecule type" value="Genomic_DNA"/>
</dbReference>
<reference evidence="7" key="1">
    <citation type="submission" date="2019-07" db="EMBL/GenBank/DDBJ databases">
        <authorList>
            <person name="De-Chao Zhang Q."/>
        </authorList>
    </citation>
    <scope>NUCLEOTIDE SEQUENCE</scope>
    <source>
        <strain evidence="7">TP-CH-4</strain>
    </source>
</reference>
<keyword evidence="4" id="KW-0238">DNA-binding</keyword>
<accession>A0A967AUU5</accession>
<sequence length="269" mass="31093">MVRKTLEILVENANRGDKKSLERVIVGIKDMVYNLSLRMLLFPEDAEDATQEILVKIVTHLSMFRNQSKFKTWVYRIATNYLLTIKGKKNREFAMDFEAYGKLIDTGHSETIAYTQNKGEQRLLEEEVKISCTHGMLQCLNESGRLVYILGEILEFNSIEGGEILGITPENFRKQLSRARSKLRNFLQSKCGLANADNPCRCHRKIDHLISEKLVLPEKLRFAYQKKRSLDLMKTIDTLERSAAIFRSTPQFATPENVVRKIRETIHLL</sequence>
<dbReference type="GO" id="GO:0006352">
    <property type="term" value="P:DNA-templated transcription initiation"/>
    <property type="evidence" value="ECO:0007669"/>
    <property type="project" value="InterPro"/>
</dbReference>
<evidence type="ECO:0000256" key="3">
    <source>
        <dbReference type="ARBA" id="ARBA00023082"/>
    </source>
</evidence>
<dbReference type="GO" id="GO:0003677">
    <property type="term" value="F:DNA binding"/>
    <property type="evidence" value="ECO:0007669"/>
    <property type="project" value="UniProtKB-KW"/>
</dbReference>
<dbReference type="PANTHER" id="PTHR43133">
    <property type="entry name" value="RNA POLYMERASE ECF-TYPE SIGMA FACTO"/>
    <property type="match status" value="1"/>
</dbReference>
<dbReference type="GO" id="GO:0016987">
    <property type="term" value="F:sigma factor activity"/>
    <property type="evidence" value="ECO:0007669"/>
    <property type="project" value="UniProtKB-KW"/>
</dbReference>
<evidence type="ECO:0000256" key="5">
    <source>
        <dbReference type="ARBA" id="ARBA00023163"/>
    </source>
</evidence>
<comment type="caution">
    <text evidence="7">The sequence shown here is derived from an EMBL/GenBank/DDBJ whole genome shotgun (WGS) entry which is preliminary data.</text>
</comment>
<evidence type="ECO:0000256" key="2">
    <source>
        <dbReference type="ARBA" id="ARBA00023015"/>
    </source>
</evidence>
<dbReference type="InterPro" id="IPR014284">
    <property type="entry name" value="RNA_pol_sigma-70_dom"/>
</dbReference>
<dbReference type="InterPro" id="IPR007627">
    <property type="entry name" value="RNA_pol_sigma70_r2"/>
</dbReference>